<keyword evidence="9" id="KW-0067">ATP-binding</keyword>
<dbReference type="GO" id="GO:0000287">
    <property type="term" value="F:magnesium ion binding"/>
    <property type="evidence" value="ECO:0007669"/>
    <property type="project" value="InterPro"/>
</dbReference>
<dbReference type="InterPro" id="IPR015793">
    <property type="entry name" value="Pyrv_Knase_brl"/>
</dbReference>
<gene>
    <name evidence="17" type="ORF">F3Y22_tig00111659pilonHSYRG00098</name>
</gene>
<sequence>MVSHAVFVLLMAPYHRDLTSEMVIGNARRRGGLYILDAPPYTLVPNHSLAPFIYSFVLVSPTDAAVDIVLWHFSKILAFKCPQDILSTKFPHFKPFASSIPLRVFGCTAFDYDHNPRKSKLDPQAIQCVFVGYSSHQKGYRCYSPSTKSPSSTEKTTTPQPPHTTTSNNENQSINPIDSHKTPTPSTDIIIYKRRPKQALRSIPQPMHCQELEPSLNSSTDKGDSDQNKKPVGCKWAFTVKFKADEKIKRYKARLVANGFTQTYGVDYQETFAPVAKLNTVRVLLFLVVNKDLILHQLDVKMHFSMAILKKRSICKFHQEFILKIIEGTKLGSQKSINIPDSNVRFEGETSKDLVDLDFVASHADMVVAPLALGGNEISNPLGFMIARGDLVVECGWERLAEIQEEILSISSDAHVPVIWATQVLESLVKSGVPTRAEITDVASGRRASCIMLNKGRHIVEAVSTLDNILNSNLKQMKAEVSTTKCIGSELRSINSCTQPWLTPTSIGQSILQSILFSKRFFEFLFAVTAPTCWYKTSCPSPPLLQIEPKSMAQLLTVKPAELGSNRLHVICHQSGSFNFCKISDSSGGDREVRRRMQMIWYKPAYFQ</sequence>
<keyword evidence="7" id="KW-0547">Nucleotide-binding</keyword>
<evidence type="ECO:0000259" key="16">
    <source>
        <dbReference type="Pfam" id="PF25597"/>
    </source>
</evidence>
<keyword evidence="5" id="KW-0808">Transferase</keyword>
<keyword evidence="12" id="KW-0670">Pyruvate</keyword>
<dbReference type="InterPro" id="IPR001697">
    <property type="entry name" value="Pyr_Knase"/>
</dbReference>
<comment type="caution">
    <text evidence="17">The sequence shown here is derived from an EMBL/GenBank/DDBJ whole genome shotgun (WGS) entry which is preliminary data.</text>
</comment>
<dbReference type="GO" id="GO:0004743">
    <property type="term" value="F:pyruvate kinase activity"/>
    <property type="evidence" value="ECO:0007669"/>
    <property type="project" value="UniProtKB-EC"/>
</dbReference>
<keyword evidence="11" id="KW-0324">Glycolysis</keyword>
<dbReference type="AlphaFoldDB" id="A0A6A2YFQ6"/>
<evidence type="ECO:0000256" key="3">
    <source>
        <dbReference type="ARBA" id="ARBA00008663"/>
    </source>
</evidence>
<dbReference type="InterPro" id="IPR015813">
    <property type="entry name" value="Pyrv/PenolPyrv_kinase-like_dom"/>
</dbReference>
<dbReference type="Gene3D" id="3.20.20.60">
    <property type="entry name" value="Phosphoenolpyruvate-binding domains"/>
    <property type="match status" value="1"/>
</dbReference>
<comment type="similarity">
    <text evidence="3">Belongs to the pyruvate kinase family.</text>
</comment>
<keyword evidence="10" id="KW-0460">Magnesium</keyword>
<protein>
    <recommendedName>
        <fullName evidence="4">pyruvate kinase</fullName>
        <ecNumber evidence="4">2.7.1.40</ecNumber>
    </recommendedName>
</protein>
<dbReference type="Pfam" id="PF00224">
    <property type="entry name" value="PK"/>
    <property type="match status" value="1"/>
</dbReference>
<feature type="domain" description="Reverse transcriptase Ty1/copia-type" evidence="15">
    <location>
        <begin position="226"/>
        <end position="309"/>
    </location>
</feature>
<dbReference type="Pfam" id="PF07727">
    <property type="entry name" value="RVT_2"/>
    <property type="match status" value="1"/>
</dbReference>
<evidence type="ECO:0000256" key="13">
    <source>
        <dbReference type="SAM" id="MobiDB-lite"/>
    </source>
</evidence>
<reference evidence="17" key="1">
    <citation type="submission" date="2019-09" db="EMBL/GenBank/DDBJ databases">
        <title>Draft genome information of white flower Hibiscus syriacus.</title>
        <authorList>
            <person name="Kim Y.-M."/>
        </authorList>
    </citation>
    <scope>NUCLEOTIDE SEQUENCE [LARGE SCALE GENOMIC DNA]</scope>
    <source>
        <strain evidence="17">YM2019G1</strain>
    </source>
</reference>
<evidence type="ECO:0000256" key="6">
    <source>
        <dbReference type="ARBA" id="ARBA00022723"/>
    </source>
</evidence>
<evidence type="ECO:0000256" key="7">
    <source>
        <dbReference type="ARBA" id="ARBA00022741"/>
    </source>
</evidence>
<dbReference type="EC" id="2.7.1.40" evidence="4"/>
<comment type="pathway">
    <text evidence="2">Carbohydrate degradation; glycolysis; pyruvate from D-glyceraldehyde 3-phosphate: step 5/5.</text>
</comment>
<dbReference type="Proteomes" id="UP000436088">
    <property type="component" value="Unassembled WGS sequence"/>
</dbReference>
<evidence type="ECO:0000313" key="17">
    <source>
        <dbReference type="EMBL" id="KAE8675579.1"/>
    </source>
</evidence>
<feature type="domain" description="Retroviral polymerase SH3-like" evidence="16">
    <location>
        <begin position="107"/>
        <end position="148"/>
    </location>
</feature>
<feature type="compositionally biased region" description="Low complexity" evidence="13">
    <location>
        <begin position="144"/>
        <end position="166"/>
    </location>
</feature>
<evidence type="ECO:0000259" key="14">
    <source>
        <dbReference type="Pfam" id="PF00224"/>
    </source>
</evidence>
<name>A0A6A2YFQ6_HIBSY</name>
<keyword evidence="18" id="KW-1185">Reference proteome</keyword>
<dbReference type="UniPathway" id="UPA00109">
    <property type="reaction ID" value="UER00188"/>
</dbReference>
<dbReference type="PANTHER" id="PTHR11817">
    <property type="entry name" value="PYRUVATE KINASE"/>
    <property type="match status" value="1"/>
</dbReference>
<evidence type="ECO:0000256" key="1">
    <source>
        <dbReference type="ARBA" id="ARBA00001958"/>
    </source>
</evidence>
<dbReference type="InterPro" id="IPR057670">
    <property type="entry name" value="SH3_retrovirus"/>
</dbReference>
<dbReference type="InterPro" id="IPR040442">
    <property type="entry name" value="Pyrv_kinase-like_dom_sf"/>
</dbReference>
<organism evidence="17 18">
    <name type="scientific">Hibiscus syriacus</name>
    <name type="common">Rose of Sharon</name>
    <dbReference type="NCBI Taxonomy" id="106335"/>
    <lineage>
        <taxon>Eukaryota</taxon>
        <taxon>Viridiplantae</taxon>
        <taxon>Streptophyta</taxon>
        <taxon>Embryophyta</taxon>
        <taxon>Tracheophyta</taxon>
        <taxon>Spermatophyta</taxon>
        <taxon>Magnoliopsida</taxon>
        <taxon>eudicotyledons</taxon>
        <taxon>Gunneridae</taxon>
        <taxon>Pentapetalae</taxon>
        <taxon>rosids</taxon>
        <taxon>malvids</taxon>
        <taxon>Malvales</taxon>
        <taxon>Malvaceae</taxon>
        <taxon>Malvoideae</taxon>
        <taxon>Hibiscus</taxon>
    </lineage>
</organism>
<dbReference type="GO" id="GO:0030955">
    <property type="term" value="F:potassium ion binding"/>
    <property type="evidence" value="ECO:0007669"/>
    <property type="project" value="InterPro"/>
</dbReference>
<evidence type="ECO:0000259" key="15">
    <source>
        <dbReference type="Pfam" id="PF07727"/>
    </source>
</evidence>
<evidence type="ECO:0000313" key="18">
    <source>
        <dbReference type="Proteomes" id="UP000436088"/>
    </source>
</evidence>
<evidence type="ECO:0000256" key="10">
    <source>
        <dbReference type="ARBA" id="ARBA00022842"/>
    </source>
</evidence>
<evidence type="ECO:0000256" key="8">
    <source>
        <dbReference type="ARBA" id="ARBA00022777"/>
    </source>
</evidence>
<feature type="compositionally biased region" description="Polar residues" evidence="13">
    <location>
        <begin position="167"/>
        <end position="186"/>
    </location>
</feature>
<dbReference type="InterPro" id="IPR013103">
    <property type="entry name" value="RVT_2"/>
</dbReference>
<comment type="cofactor">
    <cofactor evidence="1">
        <name>K(+)</name>
        <dbReference type="ChEBI" id="CHEBI:29103"/>
    </cofactor>
</comment>
<evidence type="ECO:0000256" key="11">
    <source>
        <dbReference type="ARBA" id="ARBA00023152"/>
    </source>
</evidence>
<evidence type="ECO:0000256" key="12">
    <source>
        <dbReference type="ARBA" id="ARBA00023317"/>
    </source>
</evidence>
<accession>A0A6A2YFQ6</accession>
<evidence type="ECO:0000256" key="5">
    <source>
        <dbReference type="ARBA" id="ARBA00022679"/>
    </source>
</evidence>
<evidence type="ECO:0000256" key="2">
    <source>
        <dbReference type="ARBA" id="ARBA00004997"/>
    </source>
</evidence>
<keyword evidence="6" id="KW-0479">Metal-binding</keyword>
<dbReference type="GO" id="GO:0016301">
    <property type="term" value="F:kinase activity"/>
    <property type="evidence" value="ECO:0007669"/>
    <property type="project" value="UniProtKB-KW"/>
</dbReference>
<feature type="region of interest" description="Disordered" evidence="13">
    <location>
        <begin position="202"/>
        <end position="229"/>
    </location>
</feature>
<dbReference type="EMBL" id="VEPZ02001398">
    <property type="protein sequence ID" value="KAE8675579.1"/>
    <property type="molecule type" value="Genomic_DNA"/>
</dbReference>
<dbReference type="SUPFAM" id="SSF51621">
    <property type="entry name" value="Phosphoenolpyruvate/pyruvate domain"/>
    <property type="match status" value="1"/>
</dbReference>
<evidence type="ECO:0000256" key="9">
    <source>
        <dbReference type="ARBA" id="ARBA00022840"/>
    </source>
</evidence>
<feature type="domain" description="Pyruvate kinase barrel" evidence="14">
    <location>
        <begin position="383"/>
        <end position="453"/>
    </location>
</feature>
<evidence type="ECO:0000256" key="4">
    <source>
        <dbReference type="ARBA" id="ARBA00012142"/>
    </source>
</evidence>
<dbReference type="GO" id="GO:0005524">
    <property type="term" value="F:ATP binding"/>
    <property type="evidence" value="ECO:0007669"/>
    <property type="project" value="UniProtKB-KW"/>
</dbReference>
<keyword evidence="8" id="KW-0418">Kinase</keyword>
<proteinExistence type="inferred from homology"/>
<feature type="region of interest" description="Disordered" evidence="13">
    <location>
        <begin position="138"/>
        <end position="186"/>
    </location>
</feature>
<dbReference type="Pfam" id="PF25597">
    <property type="entry name" value="SH3_retrovirus"/>
    <property type="match status" value="1"/>
</dbReference>